<reference evidence="2 3" key="1">
    <citation type="submission" date="2024-03" db="EMBL/GenBank/DDBJ databases">
        <title>Chitinophaga caseinilytica sp. nov., a casein hydrolysing bacterium isolated from forest soil.</title>
        <authorList>
            <person name="Lee D.S."/>
            <person name="Han D.M."/>
            <person name="Baek J.H."/>
            <person name="Choi D.G."/>
            <person name="Jeon J.H."/>
            <person name="Jeon C.O."/>
        </authorList>
    </citation>
    <scope>NUCLEOTIDE SEQUENCE [LARGE SCALE GENOMIC DNA]</scope>
    <source>
        <strain evidence="2 3">KACC 19118</strain>
    </source>
</reference>
<feature type="signal peptide" evidence="1">
    <location>
        <begin position="1"/>
        <end position="18"/>
    </location>
</feature>
<organism evidence="2 3">
    <name type="scientific">Chitinophaga caseinilytica</name>
    <dbReference type="NCBI Taxonomy" id="2267521"/>
    <lineage>
        <taxon>Bacteria</taxon>
        <taxon>Pseudomonadati</taxon>
        <taxon>Bacteroidota</taxon>
        <taxon>Chitinophagia</taxon>
        <taxon>Chitinophagales</taxon>
        <taxon>Chitinophagaceae</taxon>
        <taxon>Chitinophaga</taxon>
    </lineage>
</organism>
<proteinExistence type="predicted"/>
<accession>A0ABZ2Z3J0</accession>
<dbReference type="Proteomes" id="UP001449657">
    <property type="component" value="Chromosome"/>
</dbReference>
<evidence type="ECO:0000313" key="2">
    <source>
        <dbReference type="EMBL" id="WZN46831.1"/>
    </source>
</evidence>
<evidence type="ECO:0000256" key="1">
    <source>
        <dbReference type="SAM" id="SignalP"/>
    </source>
</evidence>
<protein>
    <recommendedName>
        <fullName evidence="4">Calcineurin-like phosphoesterase domain-containing protein</fullName>
    </recommendedName>
</protein>
<keyword evidence="1" id="KW-0732">Signal</keyword>
<evidence type="ECO:0008006" key="4">
    <source>
        <dbReference type="Google" id="ProtNLM"/>
    </source>
</evidence>
<gene>
    <name evidence="2" type="ORF">WJU22_01355</name>
</gene>
<evidence type="ECO:0000313" key="3">
    <source>
        <dbReference type="Proteomes" id="UP001449657"/>
    </source>
</evidence>
<sequence length="90" mass="10093">MKYLALLFLACFSLRATAQEDSIQQRIILIGDAGEMRNGINPVVDAVRRNFKLNEGRHTVLFLGDNVYPLGLPSPWRRISPKPAPSSITR</sequence>
<dbReference type="RefSeq" id="WP_341841513.1">
    <property type="nucleotide sequence ID" value="NZ_CP149792.1"/>
</dbReference>
<dbReference type="EMBL" id="CP150096">
    <property type="protein sequence ID" value="WZN46831.1"/>
    <property type="molecule type" value="Genomic_DNA"/>
</dbReference>
<name>A0ABZ2Z3J0_9BACT</name>
<feature type="chain" id="PRO_5046371087" description="Calcineurin-like phosphoesterase domain-containing protein" evidence="1">
    <location>
        <begin position="19"/>
        <end position="90"/>
    </location>
</feature>
<keyword evidence="3" id="KW-1185">Reference proteome</keyword>